<dbReference type="InterPro" id="IPR011701">
    <property type="entry name" value="MFS"/>
</dbReference>
<feature type="transmembrane region" description="Helical" evidence="7">
    <location>
        <begin position="9"/>
        <end position="30"/>
    </location>
</feature>
<evidence type="ECO:0000256" key="1">
    <source>
        <dbReference type="ARBA" id="ARBA00004651"/>
    </source>
</evidence>
<dbReference type="GO" id="GO:0005886">
    <property type="term" value="C:plasma membrane"/>
    <property type="evidence" value="ECO:0007669"/>
    <property type="project" value="UniProtKB-SubCell"/>
</dbReference>
<feature type="transmembrane region" description="Helical" evidence="7">
    <location>
        <begin position="129"/>
        <end position="149"/>
    </location>
</feature>
<evidence type="ECO:0000256" key="7">
    <source>
        <dbReference type="SAM" id="Phobius"/>
    </source>
</evidence>
<proteinExistence type="predicted"/>
<reference evidence="9 10" key="1">
    <citation type="submission" date="2018-05" db="EMBL/GenBank/DDBJ databases">
        <title>Lactobacillus sanfranciscensis Ah4 draft denome sequence.</title>
        <authorList>
            <person name="Zhang G."/>
        </authorList>
    </citation>
    <scope>NUCLEOTIDE SEQUENCE [LARGE SCALE GENOMIC DNA]</scope>
    <source>
        <strain evidence="9 10">Ah4</strain>
    </source>
</reference>
<feature type="transmembrane region" description="Helical" evidence="7">
    <location>
        <begin position="238"/>
        <end position="259"/>
    </location>
</feature>
<keyword evidence="2" id="KW-0813">Transport</keyword>
<dbReference type="RefSeq" id="WP_139555265.1">
    <property type="nucleotide sequence ID" value="NZ_CP168671.1"/>
</dbReference>
<dbReference type="SUPFAM" id="SSF103473">
    <property type="entry name" value="MFS general substrate transporter"/>
    <property type="match status" value="1"/>
</dbReference>
<evidence type="ECO:0000259" key="8">
    <source>
        <dbReference type="PROSITE" id="PS50850"/>
    </source>
</evidence>
<dbReference type="CDD" id="cd17324">
    <property type="entry name" value="MFS_NepI_like"/>
    <property type="match status" value="1"/>
</dbReference>
<evidence type="ECO:0000256" key="5">
    <source>
        <dbReference type="ARBA" id="ARBA00022989"/>
    </source>
</evidence>
<keyword evidence="6 7" id="KW-0472">Membrane</keyword>
<dbReference type="InterPro" id="IPR020846">
    <property type="entry name" value="MFS_dom"/>
</dbReference>
<keyword evidence="4 7" id="KW-0812">Transmembrane</keyword>
<dbReference type="EMBL" id="QFCR01000022">
    <property type="protein sequence ID" value="TNK89999.1"/>
    <property type="molecule type" value="Genomic_DNA"/>
</dbReference>
<feature type="transmembrane region" description="Helical" evidence="7">
    <location>
        <begin position="360"/>
        <end position="381"/>
    </location>
</feature>
<evidence type="ECO:0000256" key="3">
    <source>
        <dbReference type="ARBA" id="ARBA00022475"/>
    </source>
</evidence>
<dbReference type="PROSITE" id="PS50850">
    <property type="entry name" value="MFS"/>
    <property type="match status" value="1"/>
</dbReference>
<dbReference type="Proteomes" id="UP000313312">
    <property type="component" value="Unassembled WGS sequence"/>
</dbReference>
<evidence type="ECO:0000313" key="9">
    <source>
        <dbReference type="EMBL" id="TNK89999.1"/>
    </source>
</evidence>
<dbReference type="PANTHER" id="PTHR43124">
    <property type="entry name" value="PURINE EFFLUX PUMP PBUE"/>
    <property type="match status" value="1"/>
</dbReference>
<feature type="transmembrane region" description="Helical" evidence="7">
    <location>
        <begin position="42"/>
        <end position="61"/>
    </location>
</feature>
<sequence length="387" mass="42353">MKSFKIQTLILIAIAFMLGMSEFIIVGILGDIADNFHVEISTAGLLTTIFAGVYAVSTPILSLMVGERRLDKVMVLILSIFIFGNILSAVSPNFFVLTISRVITALVSGITISIAITFATYITPPNKRAWIVSWVFSGFSIASVFGVPTGTWLSNQVGWHITFWIIAALSFLILIAFVIALPHDLRQKKVDHFTDQFKIFKDKLILLGIFVPVLMTGGGYVVYTYVTPMLTNSFGYSIDFVTVFLIIYGIAGLIGNQVAGRLASRDGMKRIFKFYILQEIVLLGISIFFKVSTIDLVLIIILGFTLTLAGATTQLFYMHIAEVKYPHSLVLASSFNPIFTNVGIAVGSATGGIIVNSIGMPFLGFGGAIYTAILLVDLWLINHKFSN</sequence>
<keyword evidence="3" id="KW-1003">Cell membrane</keyword>
<protein>
    <submittedName>
        <fullName evidence="9">MFS transporter</fullName>
    </submittedName>
</protein>
<dbReference type="PANTHER" id="PTHR43124:SF3">
    <property type="entry name" value="CHLORAMPHENICOL EFFLUX PUMP RV0191"/>
    <property type="match status" value="1"/>
</dbReference>
<name>A0A5C4TIQ0_FRUSA</name>
<organism evidence="9 10">
    <name type="scientific">Fructilactobacillus sanfranciscensis</name>
    <name type="common">Lactobacillus sanfranciscensis</name>
    <dbReference type="NCBI Taxonomy" id="1625"/>
    <lineage>
        <taxon>Bacteria</taxon>
        <taxon>Bacillati</taxon>
        <taxon>Bacillota</taxon>
        <taxon>Bacilli</taxon>
        <taxon>Lactobacillales</taxon>
        <taxon>Lactobacillaceae</taxon>
        <taxon>Fructilactobacillus</taxon>
    </lineage>
</organism>
<keyword evidence="5 7" id="KW-1133">Transmembrane helix</keyword>
<evidence type="ECO:0000313" key="10">
    <source>
        <dbReference type="Proteomes" id="UP000313312"/>
    </source>
</evidence>
<dbReference type="InterPro" id="IPR050189">
    <property type="entry name" value="MFS_Efflux_Transporters"/>
</dbReference>
<dbReference type="AlphaFoldDB" id="A0A5C4TIQ0"/>
<dbReference type="InterPro" id="IPR036259">
    <property type="entry name" value="MFS_trans_sf"/>
</dbReference>
<feature type="transmembrane region" description="Helical" evidence="7">
    <location>
        <begin position="161"/>
        <end position="183"/>
    </location>
</feature>
<dbReference type="Gene3D" id="1.20.1250.20">
    <property type="entry name" value="MFS general substrate transporter like domains"/>
    <property type="match status" value="1"/>
</dbReference>
<feature type="transmembrane region" description="Helical" evidence="7">
    <location>
        <begin position="102"/>
        <end position="122"/>
    </location>
</feature>
<comment type="caution">
    <text evidence="9">The sequence shown here is derived from an EMBL/GenBank/DDBJ whole genome shotgun (WGS) entry which is preliminary data.</text>
</comment>
<dbReference type="GO" id="GO:0022857">
    <property type="term" value="F:transmembrane transporter activity"/>
    <property type="evidence" value="ECO:0007669"/>
    <property type="project" value="InterPro"/>
</dbReference>
<feature type="transmembrane region" description="Helical" evidence="7">
    <location>
        <begin position="73"/>
        <end position="96"/>
    </location>
</feature>
<accession>A0A5C4TIQ0</accession>
<feature type="transmembrane region" description="Helical" evidence="7">
    <location>
        <begin position="297"/>
        <end position="317"/>
    </location>
</feature>
<feature type="transmembrane region" description="Helical" evidence="7">
    <location>
        <begin position="204"/>
        <end position="226"/>
    </location>
</feature>
<evidence type="ECO:0000256" key="4">
    <source>
        <dbReference type="ARBA" id="ARBA00022692"/>
    </source>
</evidence>
<dbReference type="Pfam" id="PF07690">
    <property type="entry name" value="MFS_1"/>
    <property type="match status" value="1"/>
</dbReference>
<evidence type="ECO:0000256" key="2">
    <source>
        <dbReference type="ARBA" id="ARBA00022448"/>
    </source>
</evidence>
<gene>
    <name evidence="9" type="ORF">DID87_05950</name>
</gene>
<evidence type="ECO:0000256" key="6">
    <source>
        <dbReference type="ARBA" id="ARBA00023136"/>
    </source>
</evidence>
<comment type="subcellular location">
    <subcellularLocation>
        <location evidence="1">Cell membrane</location>
        <topology evidence="1">Multi-pass membrane protein</topology>
    </subcellularLocation>
</comment>
<feature type="transmembrane region" description="Helical" evidence="7">
    <location>
        <begin position="329"/>
        <end position="354"/>
    </location>
</feature>
<feature type="domain" description="Major facilitator superfamily (MFS) profile" evidence="8">
    <location>
        <begin position="7"/>
        <end position="384"/>
    </location>
</feature>